<reference evidence="1" key="1">
    <citation type="submission" date="2018-05" db="EMBL/GenBank/DDBJ databases">
        <authorList>
            <person name="Lanie J.A."/>
            <person name="Ng W.-L."/>
            <person name="Kazmierczak K.M."/>
            <person name="Andrzejewski T.M."/>
            <person name="Davidsen T.M."/>
            <person name="Wayne K.J."/>
            <person name="Tettelin H."/>
            <person name="Glass J.I."/>
            <person name="Rusch D."/>
            <person name="Podicherti R."/>
            <person name="Tsui H.-C.T."/>
            <person name="Winkler M.E."/>
        </authorList>
    </citation>
    <scope>NUCLEOTIDE SEQUENCE</scope>
</reference>
<name>A0A383CTM2_9ZZZZ</name>
<dbReference type="AlphaFoldDB" id="A0A383CTM2"/>
<dbReference type="EMBL" id="UINC01211599">
    <property type="protein sequence ID" value="SVE35562.1"/>
    <property type="molecule type" value="Genomic_DNA"/>
</dbReference>
<evidence type="ECO:0000313" key="1">
    <source>
        <dbReference type="EMBL" id="SVE35562.1"/>
    </source>
</evidence>
<gene>
    <name evidence="1" type="ORF">METZ01_LOCUS488416</name>
</gene>
<sequence>PVATILLCAGLLPGALAGQALEASRSIAADLDHDGELEVITGGRIGPFLSGGGQGGAIQIGDLHGGRVEIIARVTGITVIRDLAIGNHVAHGDFRVFSVGDGWLRAHRYESGSLLEVAALQLASHWTDRIAVLNRKTTSLVVVTEYVIRPDADVGETVVRAFEARAESLQEIWYLTISAHIGDLAFVGKGDRSHLILETGTAEEGGDILVFEISGGSQPILTWSGRMTQGSRCLSIEAT</sequence>
<feature type="non-terminal residue" evidence="1">
    <location>
        <position position="1"/>
    </location>
</feature>
<feature type="non-terminal residue" evidence="1">
    <location>
        <position position="239"/>
    </location>
</feature>
<proteinExistence type="predicted"/>
<accession>A0A383CTM2</accession>
<organism evidence="1">
    <name type="scientific">marine metagenome</name>
    <dbReference type="NCBI Taxonomy" id="408172"/>
    <lineage>
        <taxon>unclassified sequences</taxon>
        <taxon>metagenomes</taxon>
        <taxon>ecological metagenomes</taxon>
    </lineage>
</organism>
<protein>
    <recommendedName>
        <fullName evidence="2">VCBS repeat-containing protein</fullName>
    </recommendedName>
</protein>
<evidence type="ECO:0008006" key="2">
    <source>
        <dbReference type="Google" id="ProtNLM"/>
    </source>
</evidence>